<dbReference type="GeneID" id="16078758"/>
<protein>
    <recommendedName>
        <fullName evidence="4">Nucleolus and neural progenitor protein-like N-terminal domain-containing protein</fullName>
    </recommendedName>
</protein>
<dbReference type="AlphaFoldDB" id="F2TX78"/>
<organism evidence="3">
    <name type="scientific">Salpingoeca rosetta (strain ATCC 50818 / BSB-021)</name>
    <dbReference type="NCBI Taxonomy" id="946362"/>
    <lineage>
        <taxon>Eukaryota</taxon>
        <taxon>Choanoflagellata</taxon>
        <taxon>Craspedida</taxon>
        <taxon>Salpingoecidae</taxon>
        <taxon>Salpingoeca</taxon>
    </lineage>
</organism>
<dbReference type="EMBL" id="GL832956">
    <property type="protein sequence ID" value="EGD75987.1"/>
    <property type="molecule type" value="Genomic_DNA"/>
</dbReference>
<feature type="region of interest" description="Disordered" evidence="1">
    <location>
        <begin position="236"/>
        <end position="351"/>
    </location>
</feature>
<feature type="compositionally biased region" description="Gly residues" evidence="1">
    <location>
        <begin position="17"/>
        <end position="30"/>
    </location>
</feature>
<feature type="compositionally biased region" description="Basic and acidic residues" evidence="1">
    <location>
        <begin position="275"/>
        <end position="284"/>
    </location>
</feature>
<evidence type="ECO:0000313" key="3">
    <source>
        <dbReference type="Proteomes" id="UP000007799"/>
    </source>
</evidence>
<feature type="compositionally biased region" description="Gly residues" evidence="1">
    <location>
        <begin position="313"/>
        <end position="339"/>
    </location>
</feature>
<evidence type="ECO:0008006" key="4">
    <source>
        <dbReference type="Google" id="ProtNLM"/>
    </source>
</evidence>
<feature type="compositionally biased region" description="Low complexity" evidence="1">
    <location>
        <begin position="247"/>
        <end position="274"/>
    </location>
</feature>
<gene>
    <name evidence="2" type="ORF">PTSG_11629</name>
</gene>
<evidence type="ECO:0000256" key="1">
    <source>
        <dbReference type="SAM" id="MobiDB-lite"/>
    </source>
</evidence>
<dbReference type="InParanoid" id="F2TX78"/>
<feature type="region of interest" description="Disordered" evidence="1">
    <location>
        <begin position="1"/>
        <end position="30"/>
    </location>
</feature>
<feature type="region of interest" description="Disordered" evidence="1">
    <location>
        <begin position="108"/>
        <end position="137"/>
    </location>
</feature>
<dbReference type="KEGG" id="sre:PTSG_11629"/>
<reference evidence="2" key="1">
    <citation type="submission" date="2009-08" db="EMBL/GenBank/DDBJ databases">
        <title>Annotation of Salpingoeca rosetta.</title>
        <authorList>
            <consortium name="The Broad Institute Genome Sequencing Platform"/>
            <person name="Russ C."/>
            <person name="Cuomo C."/>
            <person name="Burger G."/>
            <person name="Gray M.W."/>
            <person name="Holland P.W.H."/>
            <person name="King N."/>
            <person name="Lang F.B.F."/>
            <person name="Roger A.J."/>
            <person name="Ruiz-Trillo I."/>
            <person name="Young S.K."/>
            <person name="Zeng Q."/>
            <person name="Gargeya S."/>
            <person name="Alvarado L."/>
            <person name="Berlin A."/>
            <person name="Chapman S.B."/>
            <person name="Chen Z."/>
            <person name="Freedman E."/>
            <person name="Gellesch M."/>
            <person name="Goldberg J."/>
            <person name="Griggs A."/>
            <person name="Gujja S."/>
            <person name="Heilman E."/>
            <person name="Heiman D."/>
            <person name="Howarth C."/>
            <person name="Mehta T."/>
            <person name="Neiman D."/>
            <person name="Pearson M."/>
            <person name="Roberts A."/>
            <person name="Saif S."/>
            <person name="Shea T."/>
            <person name="Shenoy N."/>
            <person name="Sisk P."/>
            <person name="Stolte C."/>
            <person name="Sykes S."/>
            <person name="White J."/>
            <person name="Yandava C."/>
            <person name="Haas B."/>
            <person name="Nusbaum C."/>
            <person name="Birren B."/>
        </authorList>
    </citation>
    <scope>NUCLEOTIDE SEQUENCE [LARGE SCALE GENOMIC DNA]</scope>
    <source>
        <strain evidence="2">ATCC 50818</strain>
    </source>
</reference>
<dbReference type="Proteomes" id="UP000007799">
    <property type="component" value="Unassembled WGS sequence"/>
</dbReference>
<dbReference type="eggNOG" id="ENOG502SAZW">
    <property type="taxonomic scope" value="Eukaryota"/>
</dbReference>
<dbReference type="OrthoDB" id="5990284at2759"/>
<dbReference type="RefSeq" id="XP_004998162.1">
    <property type="nucleotide sequence ID" value="XM_004998105.1"/>
</dbReference>
<name>F2TX78_SALR5</name>
<sequence length="351" mass="37199">MAKKKKRQQSKSQAAAGDGGDGDGGGGGGLESWKRCQARLKTAQRHMKNVKLHAEMFLMDRLVYKYSNQLKRERSFQLLRKLRKIAARIDELEPTELPQRYLEVGKEARRQKRSMSITRTSKPAIANPEGEGSTSTSTVFPTLAMEQEMATLQGLLQQAEVVSERAAAECKVQLEKGLFMPFHLVVLSNASRTWSMCKFTAFTLEHIQRALAAFAKAITPSVSAAALVDTPAAAVLSETEDEEDMPAHAATPSVPTAASDAAAPTAAGRAPGDALVEREDRQDEGADQQPRKRAKVVPLNTVDSDAEEQSNGNNGGRGGGGANGGGGGGGGDDGGGGGGDADEIDAIFGFM</sequence>
<evidence type="ECO:0000313" key="2">
    <source>
        <dbReference type="EMBL" id="EGD75987.1"/>
    </source>
</evidence>
<proteinExistence type="predicted"/>
<accession>F2TX78</accession>
<keyword evidence="3" id="KW-1185">Reference proteome</keyword>